<dbReference type="PROSITE" id="PS51464">
    <property type="entry name" value="SIS"/>
    <property type="match status" value="1"/>
</dbReference>
<name>A0ABZ1BZ23_9FIRM</name>
<dbReference type="NCBIfam" id="NF006426">
    <property type="entry name" value="PRK08674.1-6"/>
    <property type="match status" value="1"/>
</dbReference>
<dbReference type="InterPro" id="IPR035484">
    <property type="entry name" value="SIS_PGI/PMI_1"/>
</dbReference>
<sequence length="377" mass="40300">MAQSRAAGEAGGLTPAALEEIRQRLDDPAAVARLDPYGMLRLIDGLTEQIQAGYDIGRRAAADPPKGGWRSVVIAGMGGSAIGGDLVGAIAADFSPVPVAVARDYRIPAYVDGHTLFVASSYSGNTEETLAAQEQAQKAGARIVALTSGGRLGDLAAQKGWPTARLPSGLPPRAALGYSLFAAIGILEAAGLLPEMQAPVEQSIRAVEAVRQRCAMARSLKDNPAKQEALELVDRVPIVYGSSGIGASVAYRWKCQFNENSKHPAYWTSLPELDHNEVVGWEAPPPSAARLLRILMLEVGDESPRMERRFEATRRILEGRASSMVTLRGEGEGHLARALSVLHLGDYVTFYLAIAKGVDPTPVRFIDRLKAELATMR</sequence>
<dbReference type="NCBIfam" id="TIGR02128">
    <property type="entry name" value="G6PI_arch"/>
    <property type="match status" value="1"/>
</dbReference>
<dbReference type="RefSeq" id="WP_324717288.1">
    <property type="nucleotide sequence ID" value="NZ_CP141615.1"/>
</dbReference>
<dbReference type="Pfam" id="PF10432">
    <property type="entry name" value="bact-PGI_C"/>
    <property type="match status" value="1"/>
</dbReference>
<dbReference type="CDD" id="cd05017">
    <property type="entry name" value="SIS_PGI_PMI_1"/>
    <property type="match status" value="1"/>
</dbReference>
<dbReference type="Proteomes" id="UP001332192">
    <property type="component" value="Chromosome"/>
</dbReference>
<evidence type="ECO:0000313" key="5">
    <source>
        <dbReference type="Proteomes" id="UP001332192"/>
    </source>
</evidence>
<feature type="domain" description="SIS" evidence="3">
    <location>
        <begin position="61"/>
        <end position="198"/>
    </location>
</feature>
<gene>
    <name evidence="4" type="ORF">U7230_03135</name>
</gene>
<dbReference type="GO" id="GO:0016853">
    <property type="term" value="F:isomerase activity"/>
    <property type="evidence" value="ECO:0007669"/>
    <property type="project" value="UniProtKB-KW"/>
</dbReference>
<dbReference type="InterPro" id="IPR019490">
    <property type="entry name" value="Glu6P/Mann6P_isomerase_C"/>
</dbReference>
<evidence type="ECO:0000256" key="1">
    <source>
        <dbReference type="ARBA" id="ARBA00010523"/>
    </source>
</evidence>
<organism evidence="4 5">
    <name type="scientific">Carboxydichorda subterranea</name>
    <dbReference type="NCBI Taxonomy" id="3109565"/>
    <lineage>
        <taxon>Bacteria</taxon>
        <taxon>Bacillati</taxon>
        <taxon>Bacillota</taxon>
        <taxon>Limnochordia</taxon>
        <taxon>Limnochordales</taxon>
        <taxon>Geochordaceae</taxon>
        <taxon>Carboxydichorda</taxon>
    </lineage>
</organism>
<dbReference type="EMBL" id="CP141615">
    <property type="protein sequence ID" value="WRP18017.1"/>
    <property type="molecule type" value="Genomic_DNA"/>
</dbReference>
<dbReference type="CDD" id="cd05637">
    <property type="entry name" value="SIS_PGI_PMI_2"/>
    <property type="match status" value="1"/>
</dbReference>
<evidence type="ECO:0000259" key="3">
    <source>
        <dbReference type="PROSITE" id="PS51464"/>
    </source>
</evidence>
<dbReference type="NCBIfam" id="NF006423">
    <property type="entry name" value="PRK08674.1-2"/>
    <property type="match status" value="1"/>
</dbReference>
<evidence type="ECO:0000256" key="2">
    <source>
        <dbReference type="ARBA" id="ARBA00023235"/>
    </source>
</evidence>
<protein>
    <submittedName>
        <fullName evidence="4">Bifunctional phosphoglucose/phosphomannose isomerase</fullName>
    </submittedName>
</protein>
<dbReference type="Gene3D" id="3.40.50.10490">
    <property type="entry name" value="Glucose-6-phosphate isomerase like protein, domain 1"/>
    <property type="match status" value="2"/>
</dbReference>
<dbReference type="SUPFAM" id="SSF53697">
    <property type="entry name" value="SIS domain"/>
    <property type="match status" value="1"/>
</dbReference>
<accession>A0ABZ1BZ23</accession>
<proteinExistence type="inferred from homology"/>
<reference evidence="4 5" key="1">
    <citation type="journal article" date="2024" name="Front. Microbiol.">
        <title>Novel thermophilic genera Geochorda gen. nov. and Carboxydochorda gen. nov. from the deep terrestrial subsurface reveal the ecophysiological diversity in the class Limnochordia.</title>
        <authorList>
            <person name="Karnachuk O.V."/>
            <person name="Lukina A.P."/>
            <person name="Avakyan M.R."/>
            <person name="Kadnikov V.V."/>
            <person name="Begmatov S."/>
            <person name="Beletsky A.V."/>
            <person name="Vlasova K.G."/>
            <person name="Novikov A.A."/>
            <person name="Shcherbakova V.A."/>
            <person name="Mardanov A.V."/>
            <person name="Ravin N.V."/>
        </authorList>
    </citation>
    <scope>NUCLEOTIDE SEQUENCE [LARGE SCALE GENOMIC DNA]</scope>
    <source>
        <strain evidence="4 5">L945</strain>
    </source>
</reference>
<comment type="similarity">
    <text evidence="1">Belongs to the PGI/PMI family.</text>
</comment>
<keyword evidence="2 4" id="KW-0413">Isomerase</keyword>
<dbReference type="InterPro" id="IPR001347">
    <property type="entry name" value="SIS_dom"/>
</dbReference>
<keyword evidence="5" id="KW-1185">Reference proteome</keyword>
<dbReference type="InterPro" id="IPR046348">
    <property type="entry name" value="SIS_dom_sf"/>
</dbReference>
<evidence type="ECO:0000313" key="4">
    <source>
        <dbReference type="EMBL" id="WRP18017.1"/>
    </source>
</evidence>